<dbReference type="PANTHER" id="PTHR30005">
    <property type="entry name" value="EXOPOLYPHOSPHATASE"/>
    <property type="match status" value="1"/>
</dbReference>
<keyword evidence="1" id="KW-0175">Coiled coil</keyword>
<dbReference type="Pfam" id="PF02541">
    <property type="entry name" value="Ppx-GppA"/>
    <property type="match status" value="1"/>
</dbReference>
<sequence>MTEKTLNLAAIDIGSNAARLLIKSLSEEKDGIHFSKLLFLRIPLRLGMDVFSSGKISDEKKSHFVHTMQAFAHLMKAYNVQCYKACATSAMREAKNNREVLELARQKSKLKLELISGEEESRIIYENHLNLLQLKGHFLFVDVGGGSTEIALMMDGIKIANASYNVGAIRLLKENADGEELKKMEKELREITQECSNLTIIGSGGNIGKIYRIVSKSRKDDDVIPIETLEKFYQKIRKMEIEERMRLYDLKSDRADVIEPAAKIFLRIAKCSGAKQILVPNLGLTDGLISELGRQYFRKGGDLF</sequence>
<dbReference type="RefSeq" id="WP_073306083.1">
    <property type="nucleotide sequence ID" value="NZ_FRAW01000043.1"/>
</dbReference>
<dbReference type="SUPFAM" id="SSF53067">
    <property type="entry name" value="Actin-like ATPase domain"/>
    <property type="match status" value="2"/>
</dbReference>
<feature type="coiled-coil region" evidence="1">
    <location>
        <begin position="174"/>
        <end position="201"/>
    </location>
</feature>
<dbReference type="InterPro" id="IPR043129">
    <property type="entry name" value="ATPase_NBD"/>
</dbReference>
<dbReference type="CDD" id="cd24006">
    <property type="entry name" value="ASKHA_NBD_PPX_GppA"/>
    <property type="match status" value="1"/>
</dbReference>
<reference evidence="4" key="1">
    <citation type="submission" date="2016-11" db="EMBL/GenBank/DDBJ databases">
        <authorList>
            <person name="Varghese N."/>
            <person name="Submissions S."/>
        </authorList>
    </citation>
    <scope>NUCLEOTIDE SEQUENCE [LARGE SCALE GENOMIC DNA]</scope>
    <source>
        <strain evidence="4">UWOS</strain>
    </source>
</reference>
<evidence type="ECO:0000259" key="2">
    <source>
        <dbReference type="Pfam" id="PF02541"/>
    </source>
</evidence>
<name>A0A1M6YIC9_9BACT</name>
<dbReference type="AlphaFoldDB" id="A0A1M6YIC9"/>
<accession>A0A1M6YIC9</accession>
<organism evidence="3 4">
    <name type="scientific">Fibrobacter intestinalis</name>
    <dbReference type="NCBI Taxonomy" id="28122"/>
    <lineage>
        <taxon>Bacteria</taxon>
        <taxon>Pseudomonadati</taxon>
        <taxon>Fibrobacterota</taxon>
        <taxon>Fibrobacteria</taxon>
        <taxon>Fibrobacterales</taxon>
        <taxon>Fibrobacteraceae</taxon>
        <taxon>Fibrobacter</taxon>
    </lineage>
</organism>
<dbReference type="Gene3D" id="3.30.420.40">
    <property type="match status" value="1"/>
</dbReference>
<dbReference type="InterPro" id="IPR003695">
    <property type="entry name" value="Ppx_GppA_N"/>
</dbReference>
<dbReference type="Gene3D" id="3.30.420.150">
    <property type="entry name" value="Exopolyphosphatase. Domain 2"/>
    <property type="match status" value="1"/>
</dbReference>
<keyword evidence="4" id="KW-1185">Reference proteome</keyword>
<gene>
    <name evidence="3" type="ORF">SAMN05720469_1435</name>
</gene>
<dbReference type="Proteomes" id="UP000184275">
    <property type="component" value="Unassembled WGS sequence"/>
</dbReference>
<dbReference type="GO" id="GO:0016462">
    <property type="term" value="F:pyrophosphatase activity"/>
    <property type="evidence" value="ECO:0007669"/>
    <property type="project" value="TreeGrafter"/>
</dbReference>
<feature type="domain" description="Ppx/GppA phosphatase N-terminal" evidence="2">
    <location>
        <begin position="30"/>
        <end position="291"/>
    </location>
</feature>
<protein>
    <submittedName>
        <fullName evidence="3">Exopolyphosphatase / guanosine-5'-triphosphate,3'-diphosphate pyrophosphatase</fullName>
    </submittedName>
</protein>
<dbReference type="InterPro" id="IPR050273">
    <property type="entry name" value="GppA/Ppx_hydrolase"/>
</dbReference>
<dbReference type="PANTHER" id="PTHR30005:SF0">
    <property type="entry name" value="RETROGRADE REGULATION PROTEIN 2"/>
    <property type="match status" value="1"/>
</dbReference>
<proteinExistence type="predicted"/>
<evidence type="ECO:0000313" key="3">
    <source>
        <dbReference type="EMBL" id="SHL17997.1"/>
    </source>
</evidence>
<dbReference type="EMBL" id="FRAW01000043">
    <property type="protein sequence ID" value="SHL17997.1"/>
    <property type="molecule type" value="Genomic_DNA"/>
</dbReference>
<evidence type="ECO:0000256" key="1">
    <source>
        <dbReference type="SAM" id="Coils"/>
    </source>
</evidence>
<evidence type="ECO:0000313" key="4">
    <source>
        <dbReference type="Proteomes" id="UP000184275"/>
    </source>
</evidence>